<proteinExistence type="predicted"/>
<dbReference type="EMBL" id="RJJE01000017">
    <property type="protein sequence ID" value="RNI27144.1"/>
    <property type="molecule type" value="Genomic_DNA"/>
</dbReference>
<comment type="caution">
    <text evidence="1">The sequence shown here is derived from an EMBL/GenBank/DDBJ whole genome shotgun (WGS) entry which is preliminary data.</text>
</comment>
<dbReference type="Proteomes" id="UP000271010">
    <property type="component" value="Unassembled WGS sequence"/>
</dbReference>
<protein>
    <recommendedName>
        <fullName evidence="3">STAS/SEC14 domain-containing protein</fullName>
    </recommendedName>
</protein>
<keyword evidence="2" id="KW-1185">Reference proteome</keyword>
<name>A0A3M9MNN0_9BACT</name>
<dbReference type="AlphaFoldDB" id="A0A3M9MNN0"/>
<evidence type="ECO:0000313" key="2">
    <source>
        <dbReference type="Proteomes" id="UP000271010"/>
    </source>
</evidence>
<evidence type="ECO:0000313" key="1">
    <source>
        <dbReference type="EMBL" id="RNI27144.1"/>
    </source>
</evidence>
<reference evidence="1 2" key="1">
    <citation type="submission" date="2018-11" db="EMBL/GenBank/DDBJ databases">
        <title>Rufibacter latericius sp. nov., isolated from water in Baiyang Lake.</title>
        <authorList>
            <person name="Yang Y."/>
        </authorList>
    </citation>
    <scope>NUCLEOTIDE SEQUENCE [LARGE SCALE GENOMIC DNA]</scope>
    <source>
        <strain evidence="1 2">MCC P1</strain>
    </source>
</reference>
<sequence>MLLYQDSVLSLEYDPATDILEMVWPDFDTDTMLETKHALQMMVESIRTYDVKKLLIDGSNARITVSDEENLAALQQFAADLNATRLQKIARIQSSNARRETQTQESMYRLQASLDAHFELQNFPDRASALTWLKLAS</sequence>
<organism evidence="1 2">
    <name type="scientific">Rufibacter immobilis</name>
    <dbReference type="NCBI Taxonomy" id="1348778"/>
    <lineage>
        <taxon>Bacteria</taxon>
        <taxon>Pseudomonadati</taxon>
        <taxon>Bacteroidota</taxon>
        <taxon>Cytophagia</taxon>
        <taxon>Cytophagales</taxon>
        <taxon>Hymenobacteraceae</taxon>
        <taxon>Rufibacter</taxon>
    </lineage>
</organism>
<dbReference type="OrthoDB" id="852207at2"/>
<accession>A0A3M9MNN0</accession>
<dbReference type="RefSeq" id="WP_123133613.1">
    <property type="nucleotide sequence ID" value="NZ_RJJE01000017.1"/>
</dbReference>
<evidence type="ECO:0008006" key="3">
    <source>
        <dbReference type="Google" id="ProtNLM"/>
    </source>
</evidence>
<gene>
    <name evidence="1" type="ORF">EFA69_13295</name>
</gene>